<dbReference type="GO" id="GO:0003676">
    <property type="term" value="F:nucleic acid binding"/>
    <property type="evidence" value="ECO:0007669"/>
    <property type="project" value="InterPro"/>
</dbReference>
<gene>
    <name evidence="1" type="ORF">CINCED_3A006888</name>
</gene>
<reference evidence="1 2" key="1">
    <citation type="submission" date="2019-08" db="EMBL/GenBank/DDBJ databases">
        <authorList>
            <person name="Alioto T."/>
            <person name="Alioto T."/>
            <person name="Gomez Garrido J."/>
        </authorList>
    </citation>
    <scope>NUCLEOTIDE SEQUENCE [LARGE SCALE GENOMIC DNA]</scope>
</reference>
<dbReference type="PANTHER" id="PTHR46060">
    <property type="entry name" value="MARINER MOS1 TRANSPOSASE-LIKE PROTEIN"/>
    <property type="match status" value="1"/>
</dbReference>
<protein>
    <submittedName>
        <fullName evidence="1">Uncharacterized protein</fullName>
    </submittedName>
</protein>
<evidence type="ECO:0000313" key="2">
    <source>
        <dbReference type="Proteomes" id="UP000325440"/>
    </source>
</evidence>
<dbReference type="EMBL" id="CABPRJ010001918">
    <property type="protein sequence ID" value="VVC41351.1"/>
    <property type="molecule type" value="Genomic_DNA"/>
</dbReference>
<dbReference type="InterPro" id="IPR052709">
    <property type="entry name" value="Transposase-MT_Hybrid"/>
</dbReference>
<evidence type="ECO:0000313" key="1">
    <source>
        <dbReference type="EMBL" id="VVC41351.1"/>
    </source>
</evidence>
<name>A0A5E4NCB9_9HEMI</name>
<dbReference type="InterPro" id="IPR036397">
    <property type="entry name" value="RNaseH_sf"/>
</dbReference>
<accession>A0A5E4NCB9</accession>
<dbReference type="AlphaFoldDB" id="A0A5E4NCB9"/>
<feature type="non-terminal residue" evidence="1">
    <location>
        <position position="102"/>
    </location>
</feature>
<dbReference type="Proteomes" id="UP000325440">
    <property type="component" value="Unassembled WGS sequence"/>
</dbReference>
<dbReference type="PANTHER" id="PTHR46060:SF1">
    <property type="entry name" value="MARINER MOS1 TRANSPOSASE-LIKE PROTEIN"/>
    <property type="match status" value="1"/>
</dbReference>
<keyword evidence="2" id="KW-1185">Reference proteome</keyword>
<sequence length="102" mass="11733">MSKINEQHVCIKFCLKLVAPLLSSGLDVSRVAAKFVPQLLTSEQKENRLTNCQDLKNRSADINFIKNIISEDEKWVYGYDPETKLQSSQWKTKFSLDQKKLA</sequence>
<dbReference type="OrthoDB" id="8195351at2759"/>
<dbReference type="Gene3D" id="3.30.420.10">
    <property type="entry name" value="Ribonuclease H-like superfamily/Ribonuclease H"/>
    <property type="match status" value="1"/>
</dbReference>
<organism evidence="1 2">
    <name type="scientific">Cinara cedri</name>
    <dbReference type="NCBI Taxonomy" id="506608"/>
    <lineage>
        <taxon>Eukaryota</taxon>
        <taxon>Metazoa</taxon>
        <taxon>Ecdysozoa</taxon>
        <taxon>Arthropoda</taxon>
        <taxon>Hexapoda</taxon>
        <taxon>Insecta</taxon>
        <taxon>Pterygota</taxon>
        <taxon>Neoptera</taxon>
        <taxon>Paraneoptera</taxon>
        <taxon>Hemiptera</taxon>
        <taxon>Sternorrhyncha</taxon>
        <taxon>Aphidomorpha</taxon>
        <taxon>Aphidoidea</taxon>
        <taxon>Aphididae</taxon>
        <taxon>Lachninae</taxon>
        <taxon>Cinara</taxon>
    </lineage>
</organism>
<proteinExistence type="predicted"/>